<feature type="non-terminal residue" evidence="1">
    <location>
        <position position="37"/>
    </location>
</feature>
<dbReference type="AlphaFoldDB" id="A0A383CEF8"/>
<proteinExistence type="predicted"/>
<accession>A0A383CEF8</accession>
<protein>
    <submittedName>
        <fullName evidence="1">Uncharacterized protein</fullName>
    </submittedName>
</protein>
<evidence type="ECO:0000313" key="1">
    <source>
        <dbReference type="EMBL" id="SVE30551.1"/>
    </source>
</evidence>
<sequence length="37" mass="3857">MPSGVLSIKFTACVATSIILSNLRVLARRTSPVTPVG</sequence>
<name>A0A383CEF8_9ZZZZ</name>
<gene>
    <name evidence="1" type="ORF">METZ01_LOCUS483405</name>
</gene>
<dbReference type="EMBL" id="UINC01208147">
    <property type="protein sequence ID" value="SVE30551.1"/>
    <property type="molecule type" value="Genomic_DNA"/>
</dbReference>
<organism evidence="1">
    <name type="scientific">marine metagenome</name>
    <dbReference type="NCBI Taxonomy" id="408172"/>
    <lineage>
        <taxon>unclassified sequences</taxon>
        <taxon>metagenomes</taxon>
        <taxon>ecological metagenomes</taxon>
    </lineage>
</organism>
<reference evidence="1" key="1">
    <citation type="submission" date="2018-05" db="EMBL/GenBank/DDBJ databases">
        <authorList>
            <person name="Lanie J.A."/>
            <person name="Ng W.-L."/>
            <person name="Kazmierczak K.M."/>
            <person name="Andrzejewski T.M."/>
            <person name="Davidsen T.M."/>
            <person name="Wayne K.J."/>
            <person name="Tettelin H."/>
            <person name="Glass J.I."/>
            <person name="Rusch D."/>
            <person name="Podicherti R."/>
            <person name="Tsui H.-C.T."/>
            <person name="Winkler M.E."/>
        </authorList>
    </citation>
    <scope>NUCLEOTIDE SEQUENCE</scope>
</reference>